<protein>
    <submittedName>
        <fullName evidence="1">Uncharacterized protein</fullName>
    </submittedName>
</protein>
<accession>A0A0K2V0C3</accession>
<name>A0A0K2V0C3_LEPSM</name>
<reference evidence="1" key="1">
    <citation type="submission" date="2014-05" db="EMBL/GenBank/DDBJ databases">
        <authorList>
            <person name="Chronopoulou M."/>
        </authorList>
    </citation>
    <scope>NUCLEOTIDE SEQUENCE</scope>
    <source>
        <tissue evidence="1">Whole organism</tissue>
    </source>
</reference>
<sequence length="23" mass="2580">MGTTNNQTFKNVLSLIIKSVSRK</sequence>
<proteinExistence type="predicted"/>
<evidence type="ECO:0000313" key="1">
    <source>
        <dbReference type="EMBL" id="CDW43785.1"/>
    </source>
</evidence>
<dbReference type="EMBL" id="HACA01026424">
    <property type="protein sequence ID" value="CDW43785.1"/>
    <property type="molecule type" value="Transcribed_RNA"/>
</dbReference>
<organism evidence="1">
    <name type="scientific">Lepeophtheirus salmonis</name>
    <name type="common">Salmon louse</name>
    <name type="synonym">Caligus salmonis</name>
    <dbReference type="NCBI Taxonomy" id="72036"/>
    <lineage>
        <taxon>Eukaryota</taxon>
        <taxon>Metazoa</taxon>
        <taxon>Ecdysozoa</taxon>
        <taxon>Arthropoda</taxon>
        <taxon>Crustacea</taxon>
        <taxon>Multicrustacea</taxon>
        <taxon>Hexanauplia</taxon>
        <taxon>Copepoda</taxon>
        <taxon>Siphonostomatoida</taxon>
        <taxon>Caligidae</taxon>
        <taxon>Lepeophtheirus</taxon>
    </lineage>
</organism>
<dbReference type="AlphaFoldDB" id="A0A0K2V0C3"/>